<dbReference type="PROSITE" id="PS50022">
    <property type="entry name" value="FA58C_3"/>
    <property type="match status" value="1"/>
</dbReference>
<feature type="domain" description="F5/8 type C" evidence="4">
    <location>
        <begin position="154"/>
        <end position="307"/>
    </location>
</feature>
<dbReference type="EMBL" id="RCHS01000659">
    <property type="protein sequence ID" value="RMX57371.1"/>
    <property type="molecule type" value="Genomic_DNA"/>
</dbReference>
<dbReference type="Pfam" id="PF00754">
    <property type="entry name" value="F5_F8_type_C"/>
    <property type="match status" value="1"/>
</dbReference>
<dbReference type="Proteomes" id="UP000275408">
    <property type="component" value="Unassembled WGS sequence"/>
</dbReference>
<dbReference type="Pfam" id="PF23283">
    <property type="entry name" value="D8C_UMOD"/>
    <property type="match status" value="2"/>
</dbReference>
<dbReference type="PANTHER" id="PTHR36191">
    <property type="entry name" value="ENDO/EXONUCLEASE/PHOSPHATASE DOMAIN-CONTAINING PROTEIN-RELATED"/>
    <property type="match status" value="1"/>
</dbReference>
<evidence type="ECO:0000259" key="4">
    <source>
        <dbReference type="PROSITE" id="PS50022"/>
    </source>
</evidence>
<name>A0A3M6UUM0_POCDA</name>
<evidence type="ECO:0000313" key="5">
    <source>
        <dbReference type="EMBL" id="RMX57371.1"/>
    </source>
</evidence>
<feature type="chain" id="PRO_5018142220" description="F5/8 type C domain-containing protein" evidence="3">
    <location>
        <begin position="25"/>
        <end position="450"/>
    </location>
</feature>
<dbReference type="InterPro" id="IPR057774">
    <property type="entry name" value="D8C_UMOD/GP2/OIT3-like"/>
</dbReference>
<protein>
    <recommendedName>
        <fullName evidence="4">F5/8 type C domain-containing protein</fullName>
    </recommendedName>
</protein>
<keyword evidence="1 3" id="KW-0732">Signal</keyword>
<dbReference type="CDD" id="cd00057">
    <property type="entry name" value="FA58C"/>
    <property type="match status" value="1"/>
</dbReference>
<evidence type="ECO:0000256" key="2">
    <source>
        <dbReference type="ARBA" id="ARBA00023157"/>
    </source>
</evidence>
<dbReference type="InterPro" id="IPR000421">
    <property type="entry name" value="FA58C"/>
</dbReference>
<dbReference type="Gene3D" id="2.60.120.260">
    <property type="entry name" value="Galactose-binding domain-like"/>
    <property type="match status" value="1"/>
</dbReference>
<feature type="signal peptide" evidence="3">
    <location>
        <begin position="1"/>
        <end position="24"/>
    </location>
</feature>
<keyword evidence="2" id="KW-1015">Disulfide bond</keyword>
<dbReference type="PROSITE" id="PS01285">
    <property type="entry name" value="FA58C_1"/>
    <property type="match status" value="1"/>
</dbReference>
<evidence type="ECO:0000313" key="6">
    <source>
        <dbReference type="Proteomes" id="UP000275408"/>
    </source>
</evidence>
<evidence type="ECO:0000256" key="1">
    <source>
        <dbReference type="ARBA" id="ARBA00022729"/>
    </source>
</evidence>
<dbReference type="PANTHER" id="PTHR36191:SF4">
    <property type="entry name" value="VWFD DOMAIN-CONTAINING PROTEIN"/>
    <property type="match status" value="1"/>
</dbReference>
<sequence>MTSRFLPLLPVLIVLALLATRVQSTDECTSYSTINDPTRSVSNEKNSEFALCDKGILTSESWVRFTGSGGTVIPNNPPQAHHCGTKSSGWIRGAHPAVAEGVVQRELCYRYNENECGFDSYEISIRNCGSFFVYKPPDLTECYLRLCTEILDECFFEPVGVSSPFVIPDNQMTASSYRENGKYSAKYGRLFNVSGNGWFPKNRNKTDWLQVDLGKEFQVCAVATQGGNYGKKHKEWTTAFKLLYSSDDKNRQTYQDGNGVDVEFYRVGKNHEVDRHKLSRPVVARYIRFYPTKIREWDSLRVEFSSATIISNFKSASIPAECSPSQYQELNEADRYWNASVKSYLACDKNFSTHGAWYRFAGAAGSMMAPYCIPKQSCITHGAGWINGSHPSEAYQLVSTNACFHWGSNCCVKSSPVQIRNCSGYYVYKLQKPETCYYRYCGVNGLYVYV</sequence>
<dbReference type="STRING" id="46731.A0A3M6UUM0"/>
<dbReference type="SMART" id="SM00231">
    <property type="entry name" value="FA58C"/>
    <property type="match status" value="1"/>
</dbReference>
<evidence type="ECO:0000256" key="3">
    <source>
        <dbReference type="SAM" id="SignalP"/>
    </source>
</evidence>
<dbReference type="AlphaFoldDB" id="A0A3M6UUM0"/>
<organism evidence="5 6">
    <name type="scientific">Pocillopora damicornis</name>
    <name type="common">Cauliflower coral</name>
    <name type="synonym">Millepora damicornis</name>
    <dbReference type="NCBI Taxonomy" id="46731"/>
    <lineage>
        <taxon>Eukaryota</taxon>
        <taxon>Metazoa</taxon>
        <taxon>Cnidaria</taxon>
        <taxon>Anthozoa</taxon>
        <taxon>Hexacorallia</taxon>
        <taxon>Scleractinia</taxon>
        <taxon>Astrocoeniina</taxon>
        <taxon>Pocilloporidae</taxon>
        <taxon>Pocillopora</taxon>
    </lineage>
</organism>
<dbReference type="OrthoDB" id="5979242at2759"/>
<keyword evidence="6" id="KW-1185">Reference proteome</keyword>
<accession>A0A3M6UUM0</accession>
<proteinExistence type="predicted"/>
<comment type="caution">
    <text evidence="5">The sequence shown here is derived from an EMBL/GenBank/DDBJ whole genome shotgun (WGS) entry which is preliminary data.</text>
</comment>
<dbReference type="SUPFAM" id="SSF49785">
    <property type="entry name" value="Galactose-binding domain-like"/>
    <property type="match status" value="1"/>
</dbReference>
<reference evidence="5 6" key="1">
    <citation type="journal article" date="2018" name="Sci. Rep.">
        <title>Comparative analysis of the Pocillopora damicornis genome highlights role of immune system in coral evolution.</title>
        <authorList>
            <person name="Cunning R."/>
            <person name="Bay R.A."/>
            <person name="Gillette P."/>
            <person name="Baker A.C."/>
            <person name="Traylor-Knowles N."/>
        </authorList>
    </citation>
    <scope>NUCLEOTIDE SEQUENCE [LARGE SCALE GENOMIC DNA]</scope>
    <source>
        <strain evidence="5">RSMAS</strain>
        <tissue evidence="5">Whole animal</tissue>
    </source>
</reference>
<dbReference type="InterPro" id="IPR008979">
    <property type="entry name" value="Galactose-bd-like_sf"/>
</dbReference>
<gene>
    <name evidence="5" type="ORF">pdam_00016039</name>
</gene>